<accession>A0A1X6WTN8</accession>
<organism evidence="6 7">
    <name type="scientific">Brachybacterium nesterenkovii</name>
    <dbReference type="NCBI Taxonomy" id="47847"/>
    <lineage>
        <taxon>Bacteria</taxon>
        <taxon>Bacillati</taxon>
        <taxon>Actinomycetota</taxon>
        <taxon>Actinomycetes</taxon>
        <taxon>Micrococcales</taxon>
        <taxon>Dermabacteraceae</taxon>
        <taxon>Brachybacterium</taxon>
    </lineage>
</organism>
<dbReference type="EMBL" id="FWFG01000014">
    <property type="protein sequence ID" value="SLM88399.1"/>
    <property type="molecule type" value="Genomic_DNA"/>
</dbReference>
<evidence type="ECO:0000256" key="2">
    <source>
        <dbReference type="ARBA" id="ARBA00022676"/>
    </source>
</evidence>
<dbReference type="InterPro" id="IPR001296">
    <property type="entry name" value="Glyco_trans_1"/>
</dbReference>
<evidence type="ECO:0000256" key="1">
    <source>
        <dbReference type="ARBA" id="ARBA00021292"/>
    </source>
</evidence>
<dbReference type="Pfam" id="PF00534">
    <property type="entry name" value="Glycos_transf_1"/>
    <property type="match status" value="1"/>
</dbReference>
<gene>
    <name evidence="6" type="ORF">FM110_01760</name>
</gene>
<dbReference type="Gene3D" id="3.40.50.2000">
    <property type="entry name" value="Glycogen Phosphorylase B"/>
    <property type="match status" value="2"/>
</dbReference>
<sequence length="383" mass="40534">MTVRILHVTDASSSGVLAAVTSFARAQAAEPGVEATFAYVPRHDSPELSAIQEMASPAVRVERLTASARAAVPVLAARLPLLLARGRYHVIHVHSSRAGLLGRIAALVTGRRSRAVYSPHCFAFDRTDGAAAKLAVFRGLEQAGTLVGPRLVLCSASEEELARRTLPGVRTAVLANSVDTRALSDLAQRVRAERRTAGAERPLRIVHVGRIAAQKRPAEFARIAADWTRRAGSDPDALPAAEFRWLGEGDRALLGPEVSVSGWLSPAQLHAELAEADLMLFTSAGEGMPISVIEAQAMGVPAVGHAVTGVTDVVRDATTGILAEGTDELAVALERLARDTDERSRMSEAAAAHARTSFDTSDLAARSFAAYRTIGIDLTGDHS</sequence>
<evidence type="ECO:0000313" key="6">
    <source>
        <dbReference type="EMBL" id="SLM88399.1"/>
    </source>
</evidence>
<evidence type="ECO:0000259" key="4">
    <source>
        <dbReference type="Pfam" id="PF00534"/>
    </source>
</evidence>
<proteinExistence type="predicted"/>
<dbReference type="InterPro" id="IPR050194">
    <property type="entry name" value="Glycosyltransferase_grp1"/>
</dbReference>
<evidence type="ECO:0000256" key="3">
    <source>
        <dbReference type="ARBA" id="ARBA00022679"/>
    </source>
</evidence>
<keyword evidence="2 6" id="KW-0328">Glycosyltransferase</keyword>
<dbReference type="SUPFAM" id="SSF53756">
    <property type="entry name" value="UDP-Glycosyltransferase/glycogen phosphorylase"/>
    <property type="match status" value="1"/>
</dbReference>
<keyword evidence="3 6" id="KW-0808">Transferase</keyword>
<name>A0A1X6WTN8_9MICO</name>
<evidence type="ECO:0000313" key="7">
    <source>
        <dbReference type="Proteomes" id="UP000195981"/>
    </source>
</evidence>
<reference evidence="6 7" key="1">
    <citation type="submission" date="2017-02" db="EMBL/GenBank/DDBJ databases">
        <authorList>
            <person name="Peterson S.W."/>
        </authorList>
    </citation>
    <scope>NUCLEOTIDE SEQUENCE [LARGE SCALE GENOMIC DNA]</scope>
    <source>
        <strain evidence="6 7">CIP104813</strain>
    </source>
</reference>
<dbReference type="PANTHER" id="PTHR45947:SF3">
    <property type="entry name" value="SULFOQUINOVOSYL TRANSFERASE SQD2"/>
    <property type="match status" value="1"/>
</dbReference>
<dbReference type="CDD" id="cd03801">
    <property type="entry name" value="GT4_PimA-like"/>
    <property type="match status" value="1"/>
</dbReference>
<feature type="domain" description="Glycosyl transferase family 1" evidence="4">
    <location>
        <begin position="251"/>
        <end position="351"/>
    </location>
</feature>
<dbReference type="OrthoDB" id="477186at2"/>
<dbReference type="RefSeq" id="WP_087102084.1">
    <property type="nucleotide sequence ID" value="NZ_FWFG01000014.1"/>
</dbReference>
<dbReference type="InterPro" id="IPR028098">
    <property type="entry name" value="Glyco_trans_4-like_N"/>
</dbReference>
<dbReference type="Pfam" id="PF13579">
    <property type="entry name" value="Glyco_trans_4_4"/>
    <property type="match status" value="1"/>
</dbReference>
<dbReference type="AlphaFoldDB" id="A0A1X6WTN8"/>
<keyword evidence="7" id="KW-1185">Reference proteome</keyword>
<dbReference type="Proteomes" id="UP000195981">
    <property type="component" value="Unassembled WGS sequence"/>
</dbReference>
<evidence type="ECO:0000259" key="5">
    <source>
        <dbReference type="Pfam" id="PF13579"/>
    </source>
</evidence>
<dbReference type="GO" id="GO:1901137">
    <property type="term" value="P:carbohydrate derivative biosynthetic process"/>
    <property type="evidence" value="ECO:0007669"/>
    <property type="project" value="UniProtKB-ARBA"/>
</dbReference>
<feature type="domain" description="Glycosyltransferase subfamily 4-like N-terminal" evidence="5">
    <location>
        <begin position="15"/>
        <end position="176"/>
    </location>
</feature>
<dbReference type="PANTHER" id="PTHR45947">
    <property type="entry name" value="SULFOQUINOVOSYL TRANSFERASE SQD2"/>
    <property type="match status" value="1"/>
</dbReference>
<dbReference type="GO" id="GO:0016757">
    <property type="term" value="F:glycosyltransferase activity"/>
    <property type="evidence" value="ECO:0007669"/>
    <property type="project" value="UniProtKB-KW"/>
</dbReference>
<protein>
    <recommendedName>
        <fullName evidence="1">D-inositol 3-phosphate glycosyltransferase</fullName>
    </recommendedName>
</protein>